<dbReference type="InterPro" id="IPR027417">
    <property type="entry name" value="P-loop_NTPase"/>
</dbReference>
<proteinExistence type="inferred from homology"/>
<gene>
    <name evidence="10 12" type="primary">recC</name>
    <name evidence="12" type="ORF">L0668_12635</name>
</gene>
<keyword evidence="6 10" id="KW-0269">Exonuclease</keyword>
<keyword evidence="9 10" id="KW-0234">DNA repair</keyword>
<dbReference type="InterPro" id="IPR041500">
    <property type="entry name" value="RecC_C"/>
</dbReference>
<evidence type="ECO:0000259" key="11">
    <source>
        <dbReference type="Pfam" id="PF17946"/>
    </source>
</evidence>
<evidence type="ECO:0000256" key="4">
    <source>
        <dbReference type="ARBA" id="ARBA00022801"/>
    </source>
</evidence>
<dbReference type="Gene3D" id="3.40.50.10930">
    <property type="match status" value="1"/>
</dbReference>
<comment type="similarity">
    <text evidence="10">Belongs to the RecC family.</text>
</comment>
<evidence type="ECO:0000256" key="2">
    <source>
        <dbReference type="ARBA" id="ARBA00022741"/>
    </source>
</evidence>
<evidence type="ECO:0000313" key="12">
    <source>
        <dbReference type="EMBL" id="MCF2948960.1"/>
    </source>
</evidence>
<dbReference type="Gene3D" id="1.10.10.160">
    <property type="match status" value="1"/>
</dbReference>
<dbReference type="Pfam" id="PF17946">
    <property type="entry name" value="RecC_C"/>
    <property type="match status" value="1"/>
</dbReference>
<dbReference type="NCBIfam" id="TIGR01450">
    <property type="entry name" value="recC"/>
    <property type="match status" value="1"/>
</dbReference>
<dbReference type="RefSeq" id="WP_235312999.1">
    <property type="nucleotide sequence ID" value="NZ_JAKGAS010000006.1"/>
</dbReference>
<comment type="miscellaneous">
    <text evidence="10">In the RecBCD complex, RecB has a slow 3'-5' helicase, an exonuclease activity and loads RecA onto ssDNA, RecD has a fast 5'-3' helicase activity, while RecC stimulates the ATPase and processivity of the RecB helicase and contributes to recognition of the Chi site.</text>
</comment>
<evidence type="ECO:0000256" key="10">
    <source>
        <dbReference type="HAMAP-Rule" id="MF_01486"/>
    </source>
</evidence>
<dbReference type="Proteomes" id="UP001521137">
    <property type="component" value="Unassembled WGS sequence"/>
</dbReference>
<comment type="function">
    <text evidence="10">A helicase/nuclease that prepares dsDNA breaks (DSB) for recombinational DNA repair. Binds to DSBs and unwinds DNA via a highly rapid and processive ATP-dependent bidirectional helicase activity. Unwinds dsDNA until it encounters a Chi (crossover hotspot instigator) sequence from the 3' direction. Cuts ssDNA a few nucleotides 3' to the Chi site. The properties and activities of the enzyme are changed at Chi. The Chi-altered holoenzyme produces a long 3'-ssDNA overhang and facilitates RecA-binding to the ssDNA for homologous DNA recombination and repair. Holoenzyme degrades any linearized DNA that is unable to undergo homologous recombination. In the holoenzyme this subunit recognizes the wild-type Chi sequence, and when added to isolated RecB increases its ATP-dependent helicase processivity.</text>
</comment>
<dbReference type="InterPro" id="IPR011335">
    <property type="entry name" value="Restrct_endonuc-II-like"/>
</dbReference>
<keyword evidence="1 10" id="KW-0540">Nuclease</keyword>
<evidence type="ECO:0000256" key="7">
    <source>
        <dbReference type="ARBA" id="ARBA00022840"/>
    </source>
</evidence>
<dbReference type="PANTHER" id="PTHR30591:SF1">
    <property type="entry name" value="RECBCD ENZYME SUBUNIT RECC"/>
    <property type="match status" value="1"/>
</dbReference>
<dbReference type="EMBL" id="JAKGAS010000006">
    <property type="protein sequence ID" value="MCF2948960.1"/>
    <property type="molecule type" value="Genomic_DNA"/>
</dbReference>
<sequence>MLHLIQSNKMEVLAQSLIGALKKTVQQGVSVFEPDQVLVQSPGMSQWLKIQIAQELGIAANIEFPLPSSYIWQLYREHIPDLPEQSAFTKPNMAWKIISILPKLLGKPEFAPINAYLADQESIKLYQLANKIADVYDQYLVYRPEWILGWENGEDKVADLANVFAEKDIEDNQAWQPILWREMVKFSQELHESIYHRANLHRGLLSALSSKHEPSTADIKQEYKPLMVFGISAMPLQQLEVLNALAKNREVVIFWFNPSQHYWGDIVDNKTHAKTQLKALDKPQLGAELFDVGNPLLASWGKLGRDYQDMLLSFDLQQQDCFVDQQATSLLAQIQVDINHLQFRHSSQPLDANELLTNGVEYPKVEVKHNDSSIQVHACHSKVRELEILHDQLLKRFNDNPDWSPADIIVMMPDVATYAPYIEGVFGGVESDLFIPYAISDRNFAQVSPLIISFINIMKLHQSRLTLSEVLSLLEVPAIQRKFSISLQEFELIQHWLNDVGIRWGWNADDKKRWDLPSQQQNTWLFGLQRLLAGYAMSGQTMFAGSEQLIAPYADIEGQQAVALGKCYLFIQILLKALEFCQHEHTLIGKVEYALCLLEDLYEVEETEEIELITLREALEQILSHQAQFTQALDQDIFVSELEQNIQEKGVGQRFLAGYVNFCTLMPMRSIPFKMVCLLGMNDGDYPRQSVPMGFDLMRLAPAKRGDRSRRLDDRYLFLEALLSAREQMYLSYQGFSQKDNSVLSPSILLSELLEYCQQGFALQGQLDLTAQQTEKNLLSLLTIQHKLHGFDLDYFDPTKNKLISFNMQLKNIAEQTRRKVQAKLFFEQESNATDLTFSASISIELDDLISFYLNPAKAFFINRWQSRFYPLANESSDVEPFAFDGLDSYQINQKLVDNFVQNVDHSEHEPIDINTAEMLTELRAQGILPIGASGELKIQPLLQASQKIAQQIAQLSAGIAKRFVEVELALEVDLGFSLNSHEISLVGRITQMYGGNLILWRPGKLREKDKVVLYLQWLCLCAKPPATGLDKAFFICTDKIYQLPQLDKTQAESELQTWLETYLKGQQTVVHFYPATAWQWFKTQDMDKCKQTFEGNQFSNGEGKEAHIQRVCPDLAAVFDSFTQVSEKLLSPLIELESQK</sequence>
<evidence type="ECO:0000256" key="5">
    <source>
        <dbReference type="ARBA" id="ARBA00022806"/>
    </source>
</evidence>
<dbReference type="Gene3D" id="1.10.10.990">
    <property type="match status" value="1"/>
</dbReference>
<comment type="caution">
    <text evidence="12">The sequence shown here is derived from an EMBL/GenBank/DDBJ whole genome shotgun (WGS) entry which is preliminary data.</text>
</comment>
<reference evidence="12 13" key="1">
    <citation type="submission" date="2022-01" db="EMBL/GenBank/DDBJ databases">
        <title>Paraglaciecola sp. G1-23.</title>
        <authorList>
            <person name="Jin M.S."/>
            <person name="Han D.M."/>
            <person name="Kim H.M."/>
            <person name="Jeon C.O."/>
        </authorList>
    </citation>
    <scope>NUCLEOTIDE SEQUENCE [LARGE SCALE GENOMIC DNA]</scope>
    <source>
        <strain evidence="12 13">G1-23</strain>
    </source>
</reference>
<dbReference type="Gene3D" id="3.40.50.300">
    <property type="entry name" value="P-loop containing nucleotide triphosphate hydrolases"/>
    <property type="match status" value="2"/>
</dbReference>
<dbReference type="PIRSF" id="PIRSF000980">
    <property type="entry name" value="RecC"/>
    <property type="match status" value="1"/>
</dbReference>
<evidence type="ECO:0000256" key="8">
    <source>
        <dbReference type="ARBA" id="ARBA00023125"/>
    </source>
</evidence>
<keyword evidence="2 10" id="KW-0547">Nucleotide-binding</keyword>
<name>A0ABS9D9B4_9ALTE</name>
<dbReference type="Pfam" id="PF04257">
    <property type="entry name" value="Exonuc_V_gamma"/>
    <property type="match status" value="1"/>
</dbReference>
<evidence type="ECO:0000313" key="13">
    <source>
        <dbReference type="Proteomes" id="UP001521137"/>
    </source>
</evidence>
<organism evidence="12 13">
    <name type="scientific">Paraglaciecola algarum</name>
    <dbReference type="NCBI Taxonomy" id="3050085"/>
    <lineage>
        <taxon>Bacteria</taxon>
        <taxon>Pseudomonadati</taxon>
        <taxon>Pseudomonadota</taxon>
        <taxon>Gammaproteobacteria</taxon>
        <taxon>Alteromonadales</taxon>
        <taxon>Alteromonadaceae</taxon>
        <taxon>Paraglaciecola</taxon>
    </lineage>
</organism>
<dbReference type="SUPFAM" id="SSF52980">
    <property type="entry name" value="Restriction endonuclease-like"/>
    <property type="match status" value="1"/>
</dbReference>
<dbReference type="GO" id="GO:0008854">
    <property type="term" value="F:exodeoxyribonuclease V activity"/>
    <property type="evidence" value="ECO:0007669"/>
    <property type="project" value="UniProtKB-EC"/>
</dbReference>
<dbReference type="PANTHER" id="PTHR30591">
    <property type="entry name" value="RECBCD ENZYME SUBUNIT RECC"/>
    <property type="match status" value="1"/>
</dbReference>
<keyword evidence="3 10" id="KW-0227">DNA damage</keyword>
<evidence type="ECO:0000256" key="1">
    <source>
        <dbReference type="ARBA" id="ARBA00022722"/>
    </source>
</evidence>
<comment type="subunit">
    <text evidence="10">Heterotrimer of RecB, RecC and RecD. All subunits contribute to DNA-binding.</text>
</comment>
<keyword evidence="8 10" id="KW-0238">DNA-binding</keyword>
<keyword evidence="7 10" id="KW-0067">ATP-binding</keyword>
<keyword evidence="13" id="KW-1185">Reference proteome</keyword>
<keyword evidence="4 10" id="KW-0378">Hydrolase</keyword>
<accession>A0ABS9D9B4</accession>
<evidence type="ECO:0000256" key="9">
    <source>
        <dbReference type="ARBA" id="ARBA00023204"/>
    </source>
</evidence>
<dbReference type="HAMAP" id="MF_01486">
    <property type="entry name" value="RecC"/>
    <property type="match status" value="1"/>
</dbReference>
<evidence type="ECO:0000256" key="3">
    <source>
        <dbReference type="ARBA" id="ARBA00022763"/>
    </source>
</evidence>
<dbReference type="SUPFAM" id="SSF52540">
    <property type="entry name" value="P-loop containing nucleoside triphosphate hydrolases"/>
    <property type="match status" value="2"/>
</dbReference>
<dbReference type="InterPro" id="IPR006697">
    <property type="entry name" value="RecC"/>
</dbReference>
<protein>
    <recommendedName>
        <fullName evidence="10">RecBCD enzyme subunit RecC</fullName>
    </recommendedName>
    <alternativeName>
        <fullName evidence="10">Exonuclease V subunit RecC</fullName>
        <shortName evidence="10">ExoV subunit RecC</shortName>
    </alternativeName>
    <alternativeName>
        <fullName evidence="10">Helicase/nuclease RecBCD subunit RecC</fullName>
    </alternativeName>
</protein>
<dbReference type="InterPro" id="IPR013986">
    <property type="entry name" value="DExx_box_DNA_helicase_dom_sf"/>
</dbReference>
<evidence type="ECO:0000256" key="6">
    <source>
        <dbReference type="ARBA" id="ARBA00022839"/>
    </source>
</evidence>
<feature type="domain" description="RecC C-terminal" evidence="11">
    <location>
        <begin position="844"/>
        <end position="1085"/>
    </location>
</feature>
<keyword evidence="5 10" id="KW-0347">Helicase</keyword>